<dbReference type="Pfam" id="PF01061">
    <property type="entry name" value="ABC2_membrane"/>
    <property type="match status" value="1"/>
</dbReference>
<dbReference type="Proteomes" id="UP000794436">
    <property type="component" value="Unassembled WGS sequence"/>
</dbReference>
<keyword evidence="2" id="KW-0813">Transport</keyword>
<name>A0A8K1CQC4_PYTOL</name>
<protein>
    <recommendedName>
        <fullName evidence="11">ABC transporter domain-containing protein</fullName>
    </recommendedName>
</protein>
<dbReference type="AlphaFoldDB" id="A0A8K1CQC4"/>
<evidence type="ECO:0008006" key="11">
    <source>
        <dbReference type="Google" id="ProtNLM"/>
    </source>
</evidence>
<feature type="domain" description="ABC transporter family G" evidence="8">
    <location>
        <begin position="193"/>
        <end position="267"/>
    </location>
</feature>
<feature type="transmembrane region" description="Helical" evidence="6">
    <location>
        <begin position="538"/>
        <end position="559"/>
    </location>
</feature>
<dbReference type="Pfam" id="PF19055">
    <property type="entry name" value="ABC2_membrane_7"/>
    <property type="match status" value="1"/>
</dbReference>
<proteinExistence type="predicted"/>
<dbReference type="Gene3D" id="3.40.50.300">
    <property type="entry name" value="P-loop containing nucleotide triphosphate hydrolases"/>
    <property type="match status" value="1"/>
</dbReference>
<evidence type="ECO:0000313" key="10">
    <source>
        <dbReference type="Proteomes" id="UP000794436"/>
    </source>
</evidence>
<feature type="transmembrane region" description="Helical" evidence="6">
    <location>
        <begin position="411"/>
        <end position="433"/>
    </location>
</feature>
<dbReference type="InterPro" id="IPR013525">
    <property type="entry name" value="ABC2_TM"/>
</dbReference>
<evidence type="ECO:0000259" key="8">
    <source>
        <dbReference type="Pfam" id="PF19055"/>
    </source>
</evidence>
<sequence>MDDPWELVMEPWWTALYGRDGLMMDSYLPNDHVYNEYMALHVDIRLDPSPRARKVAQRQFRAFRDALELVAILAHVDPDAWMDIHSEASTFREALTFSAFLRQDSSVPDSAKYDSVEECLDLLDLRPIADQIIRGSSVEQMKRLTIGVELAAQPSVLFLDEPTSGLAARSAKLVMEGVRKVADTGRTIVCTIHQPSTEVFMLFDSLLLLKRGGQTVYFGDLGERAGDLVSYFEKVRGVTSIEDGYNPGTWMLEVIGAGVENAANQDVDFAETFKTSEKAILLEENLSREGVGRPSPLVEAITYKSKLAASLVFGLSFLTVEYDIYLGINAGEGMVYMTAFFIGAVTYISVIPFTAQERASYYRERASQTYNALWYFVGVTLAEIPFVFASNLAFMIPYFPMAGFTGADKFFLYWFVLSLLVLFLGYAGQFLAYALPTIELTTIVSVLFLSFFFNFMGYNPPPTSILSGWQWMYQIDPPRFCFNVLFAIVFGDCPEDEPDAIGCARLNNLPPTLPANLTVGEYVENVFKIKHSDIGINILYLFVAIFFFRLLALLSLCFINHQKR</sequence>
<evidence type="ECO:0000313" key="9">
    <source>
        <dbReference type="EMBL" id="TMW67585.1"/>
    </source>
</evidence>
<keyword evidence="10" id="KW-1185">Reference proteome</keyword>
<accession>A0A8K1CQC4</accession>
<feature type="transmembrane region" description="Helical" evidence="6">
    <location>
        <begin position="334"/>
        <end position="353"/>
    </location>
</feature>
<dbReference type="PANTHER" id="PTHR19241">
    <property type="entry name" value="ATP-BINDING CASSETTE TRANSPORTER"/>
    <property type="match status" value="1"/>
</dbReference>
<comment type="subcellular location">
    <subcellularLocation>
        <location evidence="1">Membrane</location>
        <topology evidence="1">Multi-pass membrane protein</topology>
    </subcellularLocation>
</comment>
<dbReference type="GO" id="GO:0016020">
    <property type="term" value="C:membrane"/>
    <property type="evidence" value="ECO:0007669"/>
    <property type="project" value="UniProtKB-SubCell"/>
</dbReference>
<evidence type="ECO:0000256" key="1">
    <source>
        <dbReference type="ARBA" id="ARBA00004141"/>
    </source>
</evidence>
<keyword evidence="5 6" id="KW-0472">Membrane</keyword>
<evidence type="ECO:0000256" key="2">
    <source>
        <dbReference type="ARBA" id="ARBA00022448"/>
    </source>
</evidence>
<feature type="transmembrane region" description="Helical" evidence="6">
    <location>
        <begin position="373"/>
        <end position="399"/>
    </location>
</feature>
<dbReference type="InterPro" id="IPR027417">
    <property type="entry name" value="P-loop_NTPase"/>
</dbReference>
<feature type="transmembrane region" description="Helical" evidence="6">
    <location>
        <begin position="440"/>
        <end position="458"/>
    </location>
</feature>
<feature type="domain" description="ABC-2 type transporter transmembrane" evidence="7">
    <location>
        <begin position="305"/>
        <end position="490"/>
    </location>
</feature>
<dbReference type="OrthoDB" id="70398at2759"/>
<organism evidence="9 10">
    <name type="scientific">Pythium oligandrum</name>
    <name type="common">Mycoparasitic fungus</name>
    <dbReference type="NCBI Taxonomy" id="41045"/>
    <lineage>
        <taxon>Eukaryota</taxon>
        <taxon>Sar</taxon>
        <taxon>Stramenopiles</taxon>
        <taxon>Oomycota</taxon>
        <taxon>Peronosporomycetes</taxon>
        <taxon>Pythiales</taxon>
        <taxon>Pythiaceae</taxon>
        <taxon>Pythium</taxon>
    </lineage>
</organism>
<keyword evidence="3 6" id="KW-0812">Transmembrane</keyword>
<dbReference type="FunFam" id="3.40.50.300:FF:002615">
    <property type="entry name" value="ABC transporter"/>
    <property type="match status" value="1"/>
</dbReference>
<gene>
    <name evidence="9" type="ORF">Poli38472_011205</name>
</gene>
<evidence type="ECO:0000259" key="7">
    <source>
        <dbReference type="Pfam" id="PF01061"/>
    </source>
</evidence>
<keyword evidence="4 6" id="KW-1133">Transmembrane helix</keyword>
<dbReference type="GO" id="GO:0140359">
    <property type="term" value="F:ABC-type transporter activity"/>
    <property type="evidence" value="ECO:0007669"/>
    <property type="project" value="InterPro"/>
</dbReference>
<evidence type="ECO:0000256" key="4">
    <source>
        <dbReference type="ARBA" id="ARBA00022989"/>
    </source>
</evidence>
<evidence type="ECO:0000256" key="6">
    <source>
        <dbReference type="SAM" id="Phobius"/>
    </source>
</evidence>
<evidence type="ECO:0000256" key="3">
    <source>
        <dbReference type="ARBA" id="ARBA00022692"/>
    </source>
</evidence>
<comment type="caution">
    <text evidence="9">The sequence shown here is derived from an EMBL/GenBank/DDBJ whole genome shotgun (WGS) entry which is preliminary data.</text>
</comment>
<dbReference type="SUPFAM" id="SSF52540">
    <property type="entry name" value="P-loop containing nucleoside triphosphate hydrolases"/>
    <property type="match status" value="1"/>
</dbReference>
<evidence type="ECO:0000256" key="5">
    <source>
        <dbReference type="ARBA" id="ARBA00023136"/>
    </source>
</evidence>
<reference evidence="9" key="1">
    <citation type="submission" date="2019-03" db="EMBL/GenBank/DDBJ databases">
        <title>Long read genome sequence of the mycoparasitic Pythium oligandrum ATCC 38472 isolated from sugarbeet rhizosphere.</title>
        <authorList>
            <person name="Gaulin E."/>
        </authorList>
    </citation>
    <scope>NUCLEOTIDE SEQUENCE</scope>
    <source>
        <strain evidence="9">ATCC 38472_TT</strain>
    </source>
</reference>
<dbReference type="EMBL" id="SPLM01000004">
    <property type="protein sequence ID" value="TMW67585.1"/>
    <property type="molecule type" value="Genomic_DNA"/>
</dbReference>
<dbReference type="InterPro" id="IPR043926">
    <property type="entry name" value="ABCG_dom"/>
</dbReference>